<dbReference type="GO" id="GO:0004141">
    <property type="term" value="F:dethiobiotin synthase activity"/>
    <property type="evidence" value="ECO:0007669"/>
    <property type="project" value="UniProtKB-UniRule"/>
</dbReference>
<comment type="catalytic activity">
    <reaction evidence="8">
        <text>(7R,8S)-7,8-diammoniononanoate + CO2 + ATP = (4R,5S)-dethiobiotin + ADP + phosphate + 3 H(+)</text>
        <dbReference type="Rhea" id="RHEA:15805"/>
        <dbReference type="ChEBI" id="CHEBI:15378"/>
        <dbReference type="ChEBI" id="CHEBI:16526"/>
        <dbReference type="ChEBI" id="CHEBI:30616"/>
        <dbReference type="ChEBI" id="CHEBI:43474"/>
        <dbReference type="ChEBI" id="CHEBI:149469"/>
        <dbReference type="ChEBI" id="CHEBI:149473"/>
        <dbReference type="ChEBI" id="CHEBI:456216"/>
        <dbReference type="EC" id="6.3.3.3"/>
    </reaction>
</comment>
<gene>
    <name evidence="8 9" type="primary">bioD</name>
    <name evidence="9" type="ORF">HU722_18810</name>
</gene>
<feature type="binding site" evidence="8">
    <location>
        <position position="55"/>
    </location>
    <ligand>
        <name>ATP</name>
        <dbReference type="ChEBI" id="CHEBI:30616"/>
    </ligand>
</feature>
<dbReference type="PANTHER" id="PTHR43210">
    <property type="entry name" value="DETHIOBIOTIN SYNTHETASE"/>
    <property type="match status" value="1"/>
</dbReference>
<accession>A0A8H9YTE8</accession>
<evidence type="ECO:0000256" key="6">
    <source>
        <dbReference type="ARBA" id="ARBA00022840"/>
    </source>
</evidence>
<dbReference type="GO" id="GO:0005524">
    <property type="term" value="F:ATP binding"/>
    <property type="evidence" value="ECO:0007669"/>
    <property type="project" value="UniProtKB-UniRule"/>
</dbReference>
<dbReference type="EC" id="6.3.3.3" evidence="8"/>
<dbReference type="PANTHER" id="PTHR43210:SF5">
    <property type="entry name" value="DETHIOBIOTIN SYNTHETASE"/>
    <property type="match status" value="1"/>
</dbReference>
<comment type="cofactor">
    <cofactor evidence="8">
        <name>Mg(2+)</name>
        <dbReference type="ChEBI" id="CHEBI:18420"/>
    </cofactor>
</comment>
<dbReference type="UniPathway" id="UPA00078">
    <property type="reaction ID" value="UER00161"/>
</dbReference>
<keyword evidence="2 8" id="KW-0436">Ligase</keyword>
<comment type="pathway">
    <text evidence="8">Cofactor biosynthesis; biotin biosynthesis; biotin from 7,8-diaminononanoate: step 1/2.</text>
</comment>
<keyword evidence="6 8" id="KW-0067">ATP-binding</keyword>
<evidence type="ECO:0000256" key="5">
    <source>
        <dbReference type="ARBA" id="ARBA00022756"/>
    </source>
</evidence>
<proteinExistence type="inferred from homology"/>
<dbReference type="AlphaFoldDB" id="A0A8H9YTE8"/>
<comment type="similarity">
    <text evidence="8">Belongs to the dethiobiotin synthetase family.</text>
</comment>
<keyword evidence="5 8" id="KW-0093">Biotin biosynthesis</keyword>
<dbReference type="GO" id="GO:0009102">
    <property type="term" value="P:biotin biosynthetic process"/>
    <property type="evidence" value="ECO:0007669"/>
    <property type="project" value="UniProtKB-UniRule"/>
</dbReference>
<dbReference type="GO" id="GO:0005829">
    <property type="term" value="C:cytosol"/>
    <property type="evidence" value="ECO:0007669"/>
    <property type="project" value="TreeGrafter"/>
</dbReference>
<evidence type="ECO:0000256" key="4">
    <source>
        <dbReference type="ARBA" id="ARBA00022741"/>
    </source>
</evidence>
<dbReference type="PIRSF" id="PIRSF006755">
    <property type="entry name" value="DTB_synth"/>
    <property type="match status" value="1"/>
</dbReference>
<dbReference type="Gene3D" id="3.40.50.300">
    <property type="entry name" value="P-loop containing nucleotide triphosphate hydrolases"/>
    <property type="match status" value="1"/>
</dbReference>
<sequence length="240" mass="25623">MIERYFVTGTDTEVGKTVASCALLQAARLQGFKTVGYKPVASGSEMTAEGLRNTDALALQRNSSVALSYQAVNPYTFAEPTSPHIVSADEQRPISFSVLSAGLRSLEEQAEWVLVEGAGGWLTPLSDELTFADWVVGEQLPVILVVGIKLGCINHAMLTALAVKQSGLRLAGWIANDVVAPGKRHPEYLATLKNCIHAPFLGEIPWLADAAENAETGHYLDLSALHPASSSGQSVRHSAQ</sequence>
<dbReference type="FunFam" id="3.40.50.300:FF:000292">
    <property type="entry name" value="ATP-dependent dethiobiotin synthetase BioD"/>
    <property type="match status" value="1"/>
</dbReference>
<keyword evidence="1 8" id="KW-0963">Cytoplasm</keyword>
<dbReference type="GO" id="GO:0000287">
    <property type="term" value="F:magnesium ion binding"/>
    <property type="evidence" value="ECO:0007669"/>
    <property type="project" value="UniProtKB-UniRule"/>
</dbReference>
<keyword evidence="4 8" id="KW-0547">Nucleotide-binding</keyword>
<comment type="subcellular location">
    <subcellularLocation>
        <location evidence="8">Cytoplasm</location>
    </subcellularLocation>
</comment>
<feature type="binding site" evidence="8">
    <location>
        <position position="55"/>
    </location>
    <ligand>
        <name>Mg(2+)</name>
        <dbReference type="ChEBI" id="CHEBI:18420"/>
    </ligand>
</feature>
<keyword evidence="3 8" id="KW-0479">Metal-binding</keyword>
<evidence type="ECO:0000256" key="7">
    <source>
        <dbReference type="ARBA" id="ARBA00022842"/>
    </source>
</evidence>
<keyword evidence="7 8" id="KW-0460">Magnesium</keyword>
<evidence type="ECO:0000256" key="3">
    <source>
        <dbReference type="ARBA" id="ARBA00022723"/>
    </source>
</evidence>
<dbReference type="InterPro" id="IPR027417">
    <property type="entry name" value="P-loop_NTPase"/>
</dbReference>
<comment type="subunit">
    <text evidence="8">Homodimer.</text>
</comment>
<evidence type="ECO:0000313" key="9">
    <source>
        <dbReference type="EMBL" id="MBC3293577.1"/>
    </source>
</evidence>
<feature type="active site" evidence="8">
    <location>
        <position position="38"/>
    </location>
</feature>
<dbReference type="HAMAP" id="MF_00336">
    <property type="entry name" value="BioD"/>
    <property type="match status" value="1"/>
</dbReference>
<dbReference type="GO" id="GO:0042803">
    <property type="term" value="F:protein homodimerization activity"/>
    <property type="evidence" value="ECO:0007669"/>
    <property type="project" value="UniProtKB-ARBA"/>
</dbReference>
<name>A0A8H9YTE8_9PSED</name>
<feature type="binding site" evidence="8">
    <location>
        <begin position="205"/>
        <end position="207"/>
    </location>
    <ligand>
        <name>ATP</name>
        <dbReference type="ChEBI" id="CHEBI:30616"/>
    </ligand>
</feature>
<feature type="binding site" evidence="8">
    <location>
        <begin position="176"/>
        <end position="177"/>
    </location>
    <ligand>
        <name>ATP</name>
        <dbReference type="ChEBI" id="CHEBI:30616"/>
    </ligand>
</feature>
<dbReference type="EMBL" id="JABWQF010000011">
    <property type="protein sequence ID" value="MBC3293577.1"/>
    <property type="molecule type" value="Genomic_DNA"/>
</dbReference>
<evidence type="ECO:0000256" key="2">
    <source>
        <dbReference type="ARBA" id="ARBA00022598"/>
    </source>
</evidence>
<organism evidence="9">
    <name type="scientific">Pseudomonas tritici</name>
    <dbReference type="NCBI Taxonomy" id="2745518"/>
    <lineage>
        <taxon>Bacteria</taxon>
        <taxon>Pseudomonadati</taxon>
        <taxon>Pseudomonadota</taxon>
        <taxon>Gammaproteobacteria</taxon>
        <taxon>Pseudomonadales</taxon>
        <taxon>Pseudomonadaceae</taxon>
        <taxon>Pseudomonas</taxon>
    </lineage>
</organism>
<feature type="binding site" evidence="8">
    <location>
        <begin position="116"/>
        <end position="119"/>
    </location>
    <ligand>
        <name>ATP</name>
        <dbReference type="ChEBI" id="CHEBI:30616"/>
    </ligand>
</feature>
<feature type="binding site" evidence="8">
    <location>
        <begin position="13"/>
        <end position="18"/>
    </location>
    <ligand>
        <name>ATP</name>
        <dbReference type="ChEBI" id="CHEBI:30616"/>
    </ligand>
</feature>
<dbReference type="CDD" id="cd03109">
    <property type="entry name" value="DTBS"/>
    <property type="match status" value="1"/>
</dbReference>
<feature type="binding site" evidence="8">
    <location>
        <position position="116"/>
    </location>
    <ligand>
        <name>Mg(2+)</name>
        <dbReference type="ChEBI" id="CHEBI:18420"/>
    </ligand>
</feature>
<comment type="caution">
    <text evidence="9">The sequence shown here is derived from an EMBL/GenBank/DDBJ whole genome shotgun (WGS) entry which is preliminary data.</text>
</comment>
<feature type="binding site" evidence="8">
    <location>
        <position position="17"/>
    </location>
    <ligand>
        <name>Mg(2+)</name>
        <dbReference type="ChEBI" id="CHEBI:18420"/>
    </ligand>
</feature>
<comment type="function">
    <text evidence="8">Catalyzes a mechanistically unusual reaction, the ATP-dependent insertion of CO2 between the N7 and N8 nitrogen atoms of 7,8-diaminopelargonic acid (DAPA, also called 7,8-diammoniononanoate) to form a ureido ring.</text>
</comment>
<reference evidence="9" key="1">
    <citation type="journal article" date="2020" name="Microorganisms">
        <title>Reliable Identification of Environmental Pseudomonas Isolates Using the rpoD Gene.</title>
        <authorList>
            <consortium name="The Broad Institute Genome Sequencing Platform"/>
            <person name="Girard L."/>
            <person name="Lood C."/>
            <person name="Rokni-Zadeh H."/>
            <person name="van Noort V."/>
            <person name="Lavigne R."/>
            <person name="De Mot R."/>
        </authorList>
    </citation>
    <scope>NUCLEOTIDE SEQUENCE [LARGE SCALE GENOMIC DNA]</scope>
    <source>
        <strain evidence="9">SWRI145</strain>
    </source>
</reference>
<feature type="binding site" evidence="8">
    <location>
        <position position="42"/>
    </location>
    <ligand>
        <name>substrate</name>
    </ligand>
</feature>
<dbReference type="InterPro" id="IPR004472">
    <property type="entry name" value="DTB_synth_BioD"/>
</dbReference>
<dbReference type="SUPFAM" id="SSF52540">
    <property type="entry name" value="P-loop containing nucleoside triphosphate hydrolases"/>
    <property type="match status" value="1"/>
</dbReference>
<comment type="caution">
    <text evidence="8">Lacks conserved residue(s) required for the propagation of feature annotation.</text>
</comment>
<dbReference type="Pfam" id="PF13500">
    <property type="entry name" value="AAA_26"/>
    <property type="match status" value="1"/>
</dbReference>
<dbReference type="NCBIfam" id="TIGR00347">
    <property type="entry name" value="bioD"/>
    <property type="match status" value="1"/>
</dbReference>
<evidence type="ECO:0000256" key="1">
    <source>
        <dbReference type="ARBA" id="ARBA00022490"/>
    </source>
</evidence>
<evidence type="ECO:0000256" key="8">
    <source>
        <dbReference type="HAMAP-Rule" id="MF_00336"/>
    </source>
</evidence>
<protein>
    <recommendedName>
        <fullName evidence="8">ATP-dependent dethiobiotin synthetase BioD</fullName>
        <ecNumber evidence="8">6.3.3.3</ecNumber>
    </recommendedName>
    <alternativeName>
        <fullName evidence="8">DTB synthetase</fullName>
        <shortName evidence="8">DTBS</shortName>
    </alternativeName>
    <alternativeName>
        <fullName evidence="8">Dethiobiotin synthase</fullName>
    </alternativeName>
</protein>